<proteinExistence type="predicted"/>
<dbReference type="Pfam" id="PF02653">
    <property type="entry name" value="BPD_transp_2"/>
    <property type="match status" value="1"/>
</dbReference>
<evidence type="ECO:0000256" key="5">
    <source>
        <dbReference type="ARBA" id="ARBA00023136"/>
    </source>
</evidence>
<keyword evidence="4 6" id="KW-1133">Transmembrane helix</keyword>
<organism evidence="7 8">
    <name type="scientific">Thermosipho atlanticus DSM 15807</name>
    <dbReference type="NCBI Taxonomy" id="1123380"/>
    <lineage>
        <taxon>Bacteria</taxon>
        <taxon>Thermotogati</taxon>
        <taxon>Thermotogota</taxon>
        <taxon>Thermotogae</taxon>
        <taxon>Thermotogales</taxon>
        <taxon>Fervidobacteriaceae</taxon>
        <taxon>Thermosipho</taxon>
    </lineage>
</organism>
<feature type="transmembrane region" description="Helical" evidence="6">
    <location>
        <begin position="116"/>
        <end position="134"/>
    </location>
</feature>
<dbReference type="AlphaFoldDB" id="A0A1M5TW30"/>
<sequence length="312" mass="33400">MKKVKFNTQMILFLVVIALWIFLAVSSEYFLTYSNIRNIMRQMAIQGVLAVGMVVVIITAGIDLSVGSVVALVNIMLSKMLAGHVSISLAIFIVLIISTGVGLINGIVIYDFGVPAFIATLAMMTIARGATLLISGGSNVFGLPRSVANFASSDFLGIPTLFWFLIITVIVMELILRKTRFGKYVYALGSNPEAARLSGVDLRIVTYGVYALAGFLWGIGGILETTRLWMGVPTTGTGYELDAIAAAVLGGASLFGAEGSALGAFFGALVMITIYNGAVLLNINPFWQRIIVGIILVVIVAIDQFRKKKSND</sequence>
<feature type="transmembrane region" description="Helical" evidence="6">
    <location>
        <begin position="204"/>
        <end position="223"/>
    </location>
</feature>
<evidence type="ECO:0000256" key="2">
    <source>
        <dbReference type="ARBA" id="ARBA00022475"/>
    </source>
</evidence>
<keyword evidence="2" id="KW-1003">Cell membrane</keyword>
<feature type="transmembrane region" description="Helical" evidence="6">
    <location>
        <begin position="244"/>
        <end position="274"/>
    </location>
</feature>
<dbReference type="Proteomes" id="UP000242592">
    <property type="component" value="Unassembled WGS sequence"/>
</dbReference>
<feature type="transmembrane region" description="Helical" evidence="6">
    <location>
        <begin position="286"/>
        <end position="305"/>
    </location>
</feature>
<dbReference type="GO" id="GO:0005886">
    <property type="term" value="C:plasma membrane"/>
    <property type="evidence" value="ECO:0007669"/>
    <property type="project" value="UniProtKB-SubCell"/>
</dbReference>
<evidence type="ECO:0000256" key="3">
    <source>
        <dbReference type="ARBA" id="ARBA00022692"/>
    </source>
</evidence>
<name>A0A1M5TW30_9BACT</name>
<dbReference type="PANTHER" id="PTHR32196">
    <property type="entry name" value="ABC TRANSPORTER PERMEASE PROTEIN YPHD-RELATED-RELATED"/>
    <property type="match status" value="1"/>
</dbReference>
<feature type="transmembrane region" description="Helical" evidence="6">
    <location>
        <begin position="89"/>
        <end position="110"/>
    </location>
</feature>
<reference evidence="8" key="1">
    <citation type="submission" date="2016-11" db="EMBL/GenBank/DDBJ databases">
        <authorList>
            <person name="Varghese N."/>
            <person name="Submissions S."/>
        </authorList>
    </citation>
    <scope>NUCLEOTIDE SEQUENCE [LARGE SCALE GENOMIC DNA]</scope>
    <source>
        <strain evidence="8">DSM 15807</strain>
    </source>
</reference>
<dbReference type="GO" id="GO:0022857">
    <property type="term" value="F:transmembrane transporter activity"/>
    <property type="evidence" value="ECO:0007669"/>
    <property type="project" value="InterPro"/>
</dbReference>
<evidence type="ECO:0000256" key="6">
    <source>
        <dbReference type="SAM" id="Phobius"/>
    </source>
</evidence>
<dbReference type="PANTHER" id="PTHR32196:SF72">
    <property type="entry name" value="RIBOSE IMPORT PERMEASE PROTEIN RBSC"/>
    <property type="match status" value="1"/>
</dbReference>
<keyword evidence="3 6" id="KW-0812">Transmembrane</keyword>
<dbReference type="STRING" id="1123380.SAMN02745199_1503"/>
<dbReference type="RefSeq" id="WP_200773545.1">
    <property type="nucleotide sequence ID" value="NZ_FQXN01000006.1"/>
</dbReference>
<accession>A0A1M5TW30</accession>
<dbReference type="InterPro" id="IPR001851">
    <property type="entry name" value="ABC_transp_permease"/>
</dbReference>
<keyword evidence="5 6" id="KW-0472">Membrane</keyword>
<dbReference type="CDD" id="cd06579">
    <property type="entry name" value="TM_PBP1_transp_AraH_like"/>
    <property type="match status" value="1"/>
</dbReference>
<feature type="transmembrane region" description="Helical" evidence="6">
    <location>
        <begin position="50"/>
        <end position="77"/>
    </location>
</feature>
<dbReference type="EMBL" id="FQXN01000006">
    <property type="protein sequence ID" value="SHH54820.1"/>
    <property type="molecule type" value="Genomic_DNA"/>
</dbReference>
<evidence type="ECO:0000313" key="8">
    <source>
        <dbReference type="Proteomes" id="UP000242592"/>
    </source>
</evidence>
<evidence type="ECO:0000256" key="1">
    <source>
        <dbReference type="ARBA" id="ARBA00004651"/>
    </source>
</evidence>
<feature type="transmembrane region" description="Helical" evidence="6">
    <location>
        <begin position="155"/>
        <end position="176"/>
    </location>
</feature>
<comment type="subcellular location">
    <subcellularLocation>
        <location evidence="1">Cell membrane</location>
        <topology evidence="1">Multi-pass membrane protein</topology>
    </subcellularLocation>
</comment>
<keyword evidence="8" id="KW-1185">Reference proteome</keyword>
<protein>
    <submittedName>
        <fullName evidence="7">Monosaccharide ABC transporter membrane protein, CUT2 family</fullName>
    </submittedName>
</protein>
<evidence type="ECO:0000256" key="4">
    <source>
        <dbReference type="ARBA" id="ARBA00022989"/>
    </source>
</evidence>
<gene>
    <name evidence="7" type="ORF">SAMN02745199_1503</name>
</gene>
<evidence type="ECO:0000313" key="7">
    <source>
        <dbReference type="EMBL" id="SHH54820.1"/>
    </source>
</evidence>